<evidence type="ECO:0000313" key="4">
    <source>
        <dbReference type="EMBL" id="KAK2034280.1"/>
    </source>
</evidence>
<feature type="domain" description="NACHT" evidence="3">
    <location>
        <begin position="63"/>
        <end position="194"/>
    </location>
</feature>
<feature type="repeat" description="ANK" evidence="2">
    <location>
        <begin position="695"/>
        <end position="727"/>
    </location>
</feature>
<sequence>MTFQGTVEVKKHRHLLLESLKFEKIDSRHDNIKKAHAKTCQWLMQHPDYADWQDVQKFGEHHGILWISGKPGAGKSTIMKFAVSQASQHGQGTVISFFFNARGEDLEKTVLGLYRSLLYQLLKNIPDLQSVLDDQSAPPLGKDMTCSWSPHKLKSLLLKVIEQLGTHRVTCFIDALDECAEKEVREMLSFFEELGECAASSKTLLYACFSSRHYPHVHIDHGLKLTLEAQAGHAKDLEDYVRTKLKNEDGESPQTMEIVEEIIRKASGVFMWVVLVIDILNREFQKGRMFAVRQRLATIPERLSDLFRDMLVRDNENMDDFRLCIQWVLYSRRPLKRREYYFAMVSGLYPERLEHQCAEKISEEAMDRFVIDSSKGLAETTATPETTDMEPTVQFIHESVRDFLLKDNGIQVIWPEAAPDFEATSNEKLKSCCSSFIKITDLGLLSLFDRVPKPLSKALKLGKAPLLRRELTKGYPFAEYAIRNLFHHADHAAGSTPQIDFMTDFSSTDRADWIVIYNVLQKYEKRRLHETVSLLCILAIHNSACLIRQYLHHDLQERWPRSWPTMENYCTPLHAAIFEDSEDAAVALLSRNGKYLHKVLPGLANEGVDVDHSDSKGRTALLLAAEKGQDRVVKKDPRNLEVAVAKNFVSASRLLLKSGAHVSGDSLRFAVRKSRREMVEILLDGDTDVNSSDERGYTALHLAAELNLEAIAQILLEKGANVQKQDESGRSPLCVASAKGNLSLADVLILGGADVNRADSGGHNALWRAVWSGHVMMAKLLLVNGADIHCAYAGGQTLLHIATQRRKHSVAGMLLAHGARVNQGDQNGRTPLHYAQYSVMFMKKLINNGADVNSRDDTG</sequence>
<dbReference type="Pfam" id="PF00023">
    <property type="entry name" value="Ank"/>
    <property type="match status" value="1"/>
</dbReference>
<organism evidence="4 5">
    <name type="scientific">Colletotrichum zoysiae</name>
    <dbReference type="NCBI Taxonomy" id="1216348"/>
    <lineage>
        <taxon>Eukaryota</taxon>
        <taxon>Fungi</taxon>
        <taxon>Dikarya</taxon>
        <taxon>Ascomycota</taxon>
        <taxon>Pezizomycotina</taxon>
        <taxon>Sordariomycetes</taxon>
        <taxon>Hypocreomycetidae</taxon>
        <taxon>Glomerellales</taxon>
        <taxon>Glomerellaceae</taxon>
        <taxon>Colletotrichum</taxon>
        <taxon>Colletotrichum graminicola species complex</taxon>
    </lineage>
</organism>
<reference evidence="4" key="1">
    <citation type="submission" date="2021-06" db="EMBL/GenBank/DDBJ databases">
        <title>Comparative genomics, transcriptomics and evolutionary studies reveal genomic signatures of adaptation to plant cell wall in hemibiotrophic fungi.</title>
        <authorList>
            <consortium name="DOE Joint Genome Institute"/>
            <person name="Baroncelli R."/>
            <person name="Diaz J.F."/>
            <person name="Benocci T."/>
            <person name="Peng M."/>
            <person name="Battaglia E."/>
            <person name="Haridas S."/>
            <person name="Andreopoulos W."/>
            <person name="Labutti K."/>
            <person name="Pangilinan J."/>
            <person name="Floch G.L."/>
            <person name="Makela M.R."/>
            <person name="Henrissat B."/>
            <person name="Grigoriev I.V."/>
            <person name="Crouch J.A."/>
            <person name="De Vries R.P."/>
            <person name="Sukno S.A."/>
            <person name="Thon M.R."/>
        </authorList>
    </citation>
    <scope>NUCLEOTIDE SEQUENCE</scope>
    <source>
        <strain evidence="4">MAFF235873</strain>
    </source>
</reference>
<evidence type="ECO:0000256" key="1">
    <source>
        <dbReference type="ARBA" id="ARBA00022737"/>
    </source>
</evidence>
<comment type="caution">
    <text evidence="4">The sequence shown here is derived from an EMBL/GenBank/DDBJ whole genome shotgun (WGS) entry which is preliminary data.</text>
</comment>
<dbReference type="AlphaFoldDB" id="A0AAD9HS25"/>
<dbReference type="Gene3D" id="3.40.50.300">
    <property type="entry name" value="P-loop containing nucleotide triphosphate hydrolases"/>
    <property type="match status" value="1"/>
</dbReference>
<dbReference type="Pfam" id="PF24883">
    <property type="entry name" value="NPHP3_N"/>
    <property type="match status" value="1"/>
</dbReference>
<gene>
    <name evidence="4" type="ORF">LX32DRAFT_579483</name>
</gene>
<keyword evidence="5" id="KW-1185">Reference proteome</keyword>
<feature type="non-terminal residue" evidence="4">
    <location>
        <position position="1"/>
    </location>
</feature>
<dbReference type="InterPro" id="IPR027417">
    <property type="entry name" value="P-loop_NTPase"/>
</dbReference>
<dbReference type="PANTHER" id="PTHR10039">
    <property type="entry name" value="AMELOGENIN"/>
    <property type="match status" value="1"/>
</dbReference>
<dbReference type="PANTHER" id="PTHR10039:SF5">
    <property type="entry name" value="NACHT DOMAIN-CONTAINING PROTEIN"/>
    <property type="match status" value="1"/>
</dbReference>
<name>A0AAD9HS25_9PEZI</name>
<keyword evidence="1" id="KW-0677">Repeat</keyword>
<dbReference type="PROSITE" id="PS50837">
    <property type="entry name" value="NACHT"/>
    <property type="match status" value="1"/>
</dbReference>
<feature type="repeat" description="ANK" evidence="2">
    <location>
        <begin position="728"/>
        <end position="760"/>
    </location>
</feature>
<evidence type="ECO:0000256" key="2">
    <source>
        <dbReference type="PROSITE-ProRule" id="PRU00023"/>
    </source>
</evidence>
<proteinExistence type="predicted"/>
<dbReference type="InterPro" id="IPR007111">
    <property type="entry name" value="NACHT_NTPase"/>
</dbReference>
<dbReference type="InterPro" id="IPR056884">
    <property type="entry name" value="NPHP3-like_N"/>
</dbReference>
<dbReference type="InterPro" id="IPR002110">
    <property type="entry name" value="Ankyrin_rpt"/>
</dbReference>
<dbReference type="PROSITE" id="PS50088">
    <property type="entry name" value="ANK_REPEAT"/>
    <property type="match status" value="4"/>
</dbReference>
<dbReference type="InterPro" id="IPR036770">
    <property type="entry name" value="Ankyrin_rpt-contain_sf"/>
</dbReference>
<dbReference type="SMART" id="SM00248">
    <property type="entry name" value="ANK"/>
    <property type="match status" value="7"/>
</dbReference>
<accession>A0AAD9HS25</accession>
<dbReference type="SUPFAM" id="SSF52540">
    <property type="entry name" value="P-loop containing nucleoside triphosphate hydrolases"/>
    <property type="match status" value="1"/>
</dbReference>
<dbReference type="PROSITE" id="PS50297">
    <property type="entry name" value="ANK_REP_REGION"/>
    <property type="match status" value="3"/>
</dbReference>
<feature type="repeat" description="ANK" evidence="2">
    <location>
        <begin position="794"/>
        <end position="826"/>
    </location>
</feature>
<dbReference type="Gene3D" id="1.25.40.20">
    <property type="entry name" value="Ankyrin repeat-containing domain"/>
    <property type="match status" value="1"/>
</dbReference>
<dbReference type="Proteomes" id="UP001232148">
    <property type="component" value="Unassembled WGS sequence"/>
</dbReference>
<evidence type="ECO:0000313" key="5">
    <source>
        <dbReference type="Proteomes" id="UP001232148"/>
    </source>
</evidence>
<evidence type="ECO:0000259" key="3">
    <source>
        <dbReference type="PROSITE" id="PS50837"/>
    </source>
</evidence>
<feature type="repeat" description="ANK" evidence="2">
    <location>
        <begin position="827"/>
        <end position="857"/>
    </location>
</feature>
<protein>
    <submittedName>
        <fullName evidence="4">Ankyrin</fullName>
    </submittedName>
</protein>
<dbReference type="Pfam" id="PF12796">
    <property type="entry name" value="Ank_2"/>
    <property type="match status" value="2"/>
</dbReference>
<dbReference type="EMBL" id="MU842815">
    <property type="protein sequence ID" value="KAK2034280.1"/>
    <property type="molecule type" value="Genomic_DNA"/>
</dbReference>
<dbReference type="SUPFAM" id="SSF48403">
    <property type="entry name" value="Ankyrin repeat"/>
    <property type="match status" value="1"/>
</dbReference>
<keyword evidence="2" id="KW-0040">ANK repeat</keyword>